<feature type="transmembrane region" description="Helical" evidence="6">
    <location>
        <begin position="115"/>
        <end position="139"/>
    </location>
</feature>
<evidence type="ECO:0000256" key="1">
    <source>
        <dbReference type="ARBA" id="ARBA00004141"/>
    </source>
</evidence>
<protein>
    <submittedName>
        <fullName evidence="8">MFS transporter</fullName>
    </submittedName>
</protein>
<proteinExistence type="predicted"/>
<dbReference type="PROSITE" id="PS50850">
    <property type="entry name" value="MFS"/>
    <property type="match status" value="1"/>
</dbReference>
<organism evidence="8 9">
    <name type="scientific">Lichenicoccus roseus</name>
    <dbReference type="NCBI Taxonomy" id="2683649"/>
    <lineage>
        <taxon>Bacteria</taxon>
        <taxon>Pseudomonadati</taxon>
        <taxon>Pseudomonadota</taxon>
        <taxon>Alphaproteobacteria</taxon>
        <taxon>Acetobacterales</taxon>
        <taxon>Acetobacteraceae</taxon>
        <taxon>Lichenicoccus</taxon>
    </lineage>
</organism>
<dbReference type="Gene3D" id="1.20.1250.20">
    <property type="entry name" value="MFS general substrate transporter like domains"/>
    <property type="match status" value="2"/>
</dbReference>
<evidence type="ECO:0000256" key="6">
    <source>
        <dbReference type="SAM" id="Phobius"/>
    </source>
</evidence>
<dbReference type="InterPro" id="IPR036259">
    <property type="entry name" value="MFS_trans_sf"/>
</dbReference>
<dbReference type="GO" id="GO:0022857">
    <property type="term" value="F:transmembrane transporter activity"/>
    <property type="evidence" value="ECO:0007669"/>
    <property type="project" value="InterPro"/>
</dbReference>
<dbReference type="AlphaFoldDB" id="A0A5R9J1P1"/>
<feature type="transmembrane region" description="Helical" evidence="6">
    <location>
        <begin position="247"/>
        <end position="272"/>
    </location>
</feature>
<comment type="caution">
    <text evidence="8">The sequence shown here is derived from an EMBL/GenBank/DDBJ whole genome shotgun (WGS) entry which is preliminary data.</text>
</comment>
<feature type="domain" description="Major facilitator superfamily (MFS) profile" evidence="7">
    <location>
        <begin position="25"/>
        <end position="426"/>
    </location>
</feature>
<gene>
    <name evidence="8" type="ORF">FE263_16935</name>
</gene>
<dbReference type="CDD" id="cd17319">
    <property type="entry name" value="MFS_ExuT_GudP_like"/>
    <property type="match status" value="1"/>
</dbReference>
<accession>A0A5R9J1P1</accession>
<keyword evidence="4 6" id="KW-1133">Transmembrane helix</keyword>
<evidence type="ECO:0000256" key="4">
    <source>
        <dbReference type="ARBA" id="ARBA00022989"/>
    </source>
</evidence>
<feature type="transmembrane region" description="Helical" evidence="6">
    <location>
        <begin position="314"/>
        <end position="331"/>
    </location>
</feature>
<keyword evidence="9" id="KW-1185">Reference proteome</keyword>
<dbReference type="GO" id="GO:0005886">
    <property type="term" value="C:plasma membrane"/>
    <property type="evidence" value="ECO:0007669"/>
    <property type="project" value="TreeGrafter"/>
</dbReference>
<dbReference type="OrthoDB" id="9773957at2"/>
<feature type="transmembrane region" description="Helical" evidence="6">
    <location>
        <begin position="183"/>
        <end position="205"/>
    </location>
</feature>
<feature type="transmembrane region" description="Helical" evidence="6">
    <location>
        <begin position="87"/>
        <end position="109"/>
    </location>
</feature>
<dbReference type="InterPro" id="IPR020846">
    <property type="entry name" value="MFS_dom"/>
</dbReference>
<sequence length="439" mass="47024">MIPIPSVPGGARGRTELDRVLARRLLPLLVVAYIICFLDRTNIAIAKSHLQVDLGISAAVYGIGAGLFFLTYALFEVPSNLIMHRVGARVWITRIMITWGIVSGCMALVQGEKSFYALRMLLGIAESGFFPGVMLYLTYWFRPEQRARASGLFLLGVAAANALGSPVSGALLELDGVAGLHGWQWLFIVEAIPALLMASLVWRLLPDGPRSAPWLSPREAELVVEETGKGGSEHHRLDLRAVVAPQILLTIVIYFFHQIAIYCVTFFLPGIIGTYGKMSSFSVGLLTSLPWISAALGTVLMLRSDVDVKRSRRLMVIGLLVMAGGLGMASLRDPVIAMVGFCIASSMFFVAEGILFTYPASWLSGSSLAAGIAFVNSCGLVGGFVGPSLMGLIEQHTGRAANGLLAVAAVLVLAAILSLWLRQKGEVEEVAAVPRPASS</sequence>
<dbReference type="SUPFAM" id="SSF103473">
    <property type="entry name" value="MFS general substrate transporter"/>
    <property type="match status" value="1"/>
</dbReference>
<evidence type="ECO:0000313" key="8">
    <source>
        <dbReference type="EMBL" id="TLU71560.1"/>
    </source>
</evidence>
<evidence type="ECO:0000256" key="3">
    <source>
        <dbReference type="ARBA" id="ARBA00022692"/>
    </source>
</evidence>
<evidence type="ECO:0000256" key="5">
    <source>
        <dbReference type="ARBA" id="ARBA00023136"/>
    </source>
</evidence>
<feature type="transmembrane region" description="Helical" evidence="6">
    <location>
        <begin position="401"/>
        <end position="421"/>
    </location>
</feature>
<evidence type="ECO:0000313" key="9">
    <source>
        <dbReference type="Proteomes" id="UP000305654"/>
    </source>
</evidence>
<evidence type="ECO:0000256" key="2">
    <source>
        <dbReference type="ARBA" id="ARBA00022448"/>
    </source>
</evidence>
<dbReference type="PANTHER" id="PTHR43791:SF36">
    <property type="entry name" value="TRANSPORTER, PUTATIVE (AFU_ORTHOLOGUE AFUA_6G08340)-RELATED"/>
    <property type="match status" value="1"/>
</dbReference>
<feature type="transmembrane region" description="Helical" evidence="6">
    <location>
        <begin position="278"/>
        <end position="302"/>
    </location>
</feature>
<dbReference type="Pfam" id="PF07690">
    <property type="entry name" value="MFS_1"/>
    <property type="match status" value="1"/>
</dbReference>
<dbReference type="InterPro" id="IPR011701">
    <property type="entry name" value="MFS"/>
</dbReference>
<feature type="transmembrane region" description="Helical" evidence="6">
    <location>
        <begin position="58"/>
        <end position="75"/>
    </location>
</feature>
<evidence type="ECO:0000259" key="7">
    <source>
        <dbReference type="PROSITE" id="PS50850"/>
    </source>
</evidence>
<reference evidence="8 9" key="1">
    <citation type="submission" date="2019-05" db="EMBL/GenBank/DDBJ databases">
        <authorList>
            <person name="Pankratov T."/>
            <person name="Grouzdev D."/>
        </authorList>
    </citation>
    <scope>NUCLEOTIDE SEQUENCE [LARGE SCALE GENOMIC DNA]</scope>
    <source>
        <strain evidence="8 9">KEBCLARHB70R</strain>
    </source>
</reference>
<comment type="subcellular location">
    <subcellularLocation>
        <location evidence="1">Membrane</location>
        <topology evidence="1">Multi-pass membrane protein</topology>
    </subcellularLocation>
</comment>
<dbReference type="PANTHER" id="PTHR43791">
    <property type="entry name" value="PERMEASE-RELATED"/>
    <property type="match status" value="1"/>
</dbReference>
<keyword evidence="5 6" id="KW-0472">Membrane</keyword>
<dbReference type="RefSeq" id="WP_138327197.1">
    <property type="nucleotide sequence ID" value="NZ_VCDI01000006.1"/>
</dbReference>
<name>A0A5R9J1P1_9PROT</name>
<feature type="transmembrane region" description="Helical" evidence="6">
    <location>
        <begin position="368"/>
        <end position="389"/>
    </location>
</feature>
<dbReference type="FunFam" id="1.20.1250.20:FF:000018">
    <property type="entry name" value="MFS transporter permease"/>
    <property type="match status" value="1"/>
</dbReference>
<dbReference type="EMBL" id="VCDI01000006">
    <property type="protein sequence ID" value="TLU71560.1"/>
    <property type="molecule type" value="Genomic_DNA"/>
</dbReference>
<dbReference type="Proteomes" id="UP000305654">
    <property type="component" value="Unassembled WGS sequence"/>
</dbReference>
<feature type="transmembrane region" description="Helical" evidence="6">
    <location>
        <begin position="21"/>
        <end position="38"/>
    </location>
</feature>
<feature type="transmembrane region" description="Helical" evidence="6">
    <location>
        <begin position="337"/>
        <end position="356"/>
    </location>
</feature>
<keyword evidence="2" id="KW-0813">Transport</keyword>
<keyword evidence="3 6" id="KW-0812">Transmembrane</keyword>
<feature type="transmembrane region" description="Helical" evidence="6">
    <location>
        <begin position="151"/>
        <end position="171"/>
    </location>
</feature>